<organism evidence="2 3">
    <name type="scientific">Caligus rogercresseyi</name>
    <name type="common">Sea louse</name>
    <dbReference type="NCBI Taxonomy" id="217165"/>
    <lineage>
        <taxon>Eukaryota</taxon>
        <taxon>Metazoa</taxon>
        <taxon>Ecdysozoa</taxon>
        <taxon>Arthropoda</taxon>
        <taxon>Crustacea</taxon>
        <taxon>Multicrustacea</taxon>
        <taxon>Hexanauplia</taxon>
        <taxon>Copepoda</taxon>
        <taxon>Siphonostomatoida</taxon>
        <taxon>Caligidae</taxon>
        <taxon>Caligus</taxon>
    </lineage>
</organism>
<proteinExistence type="predicted"/>
<evidence type="ECO:0000313" key="2">
    <source>
        <dbReference type="EMBL" id="QQP57341.1"/>
    </source>
</evidence>
<dbReference type="EMBL" id="CP045891">
    <property type="protein sequence ID" value="QQP57341.1"/>
    <property type="molecule type" value="Genomic_DNA"/>
</dbReference>
<reference evidence="3" key="1">
    <citation type="submission" date="2021-01" db="EMBL/GenBank/DDBJ databases">
        <title>Caligus Genome Assembly.</title>
        <authorList>
            <person name="Gallardo-Escarate C."/>
        </authorList>
    </citation>
    <scope>NUCLEOTIDE SEQUENCE [LARGE SCALE GENOMIC DNA]</scope>
</reference>
<evidence type="ECO:0000313" key="3">
    <source>
        <dbReference type="Proteomes" id="UP000595437"/>
    </source>
</evidence>
<dbReference type="InterPro" id="IPR007021">
    <property type="entry name" value="DUF659"/>
</dbReference>
<dbReference type="Pfam" id="PF04937">
    <property type="entry name" value="DUF659"/>
    <property type="match status" value="1"/>
</dbReference>
<keyword evidence="3" id="KW-1185">Reference proteome</keyword>
<feature type="non-terminal residue" evidence="2">
    <location>
        <position position="150"/>
    </location>
</feature>
<feature type="non-terminal residue" evidence="2">
    <location>
        <position position="1"/>
    </location>
</feature>
<accession>A0A7T8KK67</accession>
<evidence type="ECO:0000259" key="1">
    <source>
        <dbReference type="Pfam" id="PF04937"/>
    </source>
</evidence>
<feature type="domain" description="DUF659" evidence="1">
    <location>
        <begin position="6"/>
        <end position="110"/>
    </location>
</feature>
<dbReference type="OrthoDB" id="6427447at2759"/>
<sequence length="150" mass="16736">GKYAVVSQDGWSNVHRESIIATCVHIPGHTFLLDAVDVGDVKKDGLYCADLAKSSILNAEEKYVCQIVGVVSDNEPKMVLVRSLLEEWRGKSFITYGCSAHYLNLIQIDATPSVIKNHLIEVQKYFRNHQRVAARLKQMGGKIPQLPNDT</sequence>
<gene>
    <name evidence="2" type="ORF">FKW44_002286</name>
</gene>
<dbReference type="Proteomes" id="UP000595437">
    <property type="component" value="Chromosome 2"/>
</dbReference>
<name>A0A7T8KK67_CALRO</name>
<protein>
    <recommendedName>
        <fullName evidence="1">DUF659 domain-containing protein</fullName>
    </recommendedName>
</protein>
<dbReference type="AlphaFoldDB" id="A0A7T8KK67"/>